<evidence type="ECO:0000313" key="10">
    <source>
        <dbReference type="Proteomes" id="UP000231501"/>
    </source>
</evidence>
<dbReference type="InterPro" id="IPR036909">
    <property type="entry name" value="Cyt_c-like_dom_sf"/>
</dbReference>
<evidence type="ECO:0000256" key="5">
    <source>
        <dbReference type="ARBA" id="ARBA00023002"/>
    </source>
</evidence>
<evidence type="ECO:0000256" key="6">
    <source>
        <dbReference type="ARBA" id="ARBA00023004"/>
    </source>
</evidence>
<keyword evidence="10" id="KW-1185">Reference proteome</keyword>
<comment type="caution">
    <text evidence="9">The sequence shown here is derived from an EMBL/GenBank/DDBJ whole genome shotgun (WGS) entry which is preliminary data.</text>
</comment>
<dbReference type="InterPro" id="IPR009056">
    <property type="entry name" value="Cyt_c-like_dom"/>
</dbReference>
<gene>
    <name evidence="9" type="ORF">CS062_15535</name>
</gene>
<protein>
    <submittedName>
        <fullName evidence="9">Cytochrome-c peroxidase</fullName>
    </submittedName>
</protein>
<keyword evidence="6 7" id="KW-0408">Iron</keyword>
<dbReference type="RefSeq" id="WP_099862518.1">
    <property type="nucleotide sequence ID" value="NZ_PEOG01000041.1"/>
</dbReference>
<sequence>MRPLFPFPRLSLVALVGAGACVGLGALLAACGPSGEAAPAGPLASATAAASDSVGTALNPATPLSLPAQVGQKMFFDATLSGSGRMACATCHDPKHAYAPSNDLSVQLGGPAMNLAGTRAVPSLRYKDATPPYADLLDNPDGVSVPGPGGGFAWDGRAATLAEQAGLPLLDPREMANASRADVVKQLRAAPYAALFRQAFGAQVFDDVDRAFAAAGQALQAFQLEDVSFHPYSSKYDLYIGNKIGGVLTPAEARGLKVFADPKGGNCASCHYQGAGLNGSTAIFTDFSYEAIGVPRNPAVPANADPSFIDLGLCGPARTDHPPTPGNRFCGMFKSPTLRNVASRRSFFHNGVFHSLEQTIRFYNTRDTMPELWYPTVGGQAKASPDPDFPTYGLVTTQYIGGQVRKFDDLPARFVGNIDTQMPLDGRPAHSKPPMSEQDIADLICFLNTLNDKDVQPAEAPRPGACRS</sequence>
<dbReference type="Pfam" id="PF03150">
    <property type="entry name" value="CCP_MauG"/>
    <property type="match status" value="1"/>
</dbReference>
<keyword evidence="3 7" id="KW-0479">Metal-binding</keyword>
<evidence type="ECO:0000313" key="9">
    <source>
        <dbReference type="EMBL" id="PIM52295.1"/>
    </source>
</evidence>
<feature type="domain" description="Cytochrome c" evidence="8">
    <location>
        <begin position="250"/>
        <end position="451"/>
    </location>
</feature>
<dbReference type="PROSITE" id="PS51257">
    <property type="entry name" value="PROKAR_LIPOPROTEIN"/>
    <property type="match status" value="1"/>
</dbReference>
<dbReference type="InterPro" id="IPR004852">
    <property type="entry name" value="Di-haem_cyt_c_peroxidsae"/>
</dbReference>
<dbReference type="PANTHER" id="PTHR30600">
    <property type="entry name" value="CYTOCHROME C PEROXIDASE-RELATED"/>
    <property type="match status" value="1"/>
</dbReference>
<accession>A0A2G9C7F3</accession>
<reference evidence="9 10" key="1">
    <citation type="submission" date="2017-11" db="EMBL/GenBank/DDBJ databases">
        <title>Draft genome sequence of Mitsuaria sp. HWN-4.</title>
        <authorList>
            <person name="Gundlapally S.R."/>
        </authorList>
    </citation>
    <scope>NUCLEOTIDE SEQUENCE [LARGE SCALE GENOMIC DNA]</scope>
    <source>
        <strain evidence="9 10">HWN-4</strain>
    </source>
</reference>
<feature type="domain" description="Cytochrome c" evidence="8">
    <location>
        <begin position="66"/>
        <end position="191"/>
    </location>
</feature>
<keyword evidence="4" id="KW-0732">Signal</keyword>
<dbReference type="GO" id="GO:0020037">
    <property type="term" value="F:heme binding"/>
    <property type="evidence" value="ECO:0007669"/>
    <property type="project" value="InterPro"/>
</dbReference>
<evidence type="ECO:0000256" key="4">
    <source>
        <dbReference type="ARBA" id="ARBA00022729"/>
    </source>
</evidence>
<dbReference type="GO" id="GO:0004130">
    <property type="term" value="F:cytochrome-c peroxidase activity"/>
    <property type="evidence" value="ECO:0007669"/>
    <property type="project" value="TreeGrafter"/>
</dbReference>
<comment type="subcellular location">
    <subcellularLocation>
        <location evidence="1">Cell envelope</location>
    </subcellularLocation>
</comment>
<keyword evidence="5" id="KW-0560">Oxidoreductase</keyword>
<evidence type="ECO:0000256" key="7">
    <source>
        <dbReference type="PROSITE-ProRule" id="PRU00433"/>
    </source>
</evidence>
<dbReference type="GO" id="GO:0030313">
    <property type="term" value="C:cell envelope"/>
    <property type="evidence" value="ECO:0007669"/>
    <property type="project" value="UniProtKB-SubCell"/>
</dbReference>
<evidence type="ECO:0000256" key="3">
    <source>
        <dbReference type="ARBA" id="ARBA00022723"/>
    </source>
</evidence>
<evidence type="ECO:0000256" key="2">
    <source>
        <dbReference type="ARBA" id="ARBA00022617"/>
    </source>
</evidence>
<dbReference type="SUPFAM" id="SSF46626">
    <property type="entry name" value="Cytochrome c"/>
    <property type="match status" value="2"/>
</dbReference>
<evidence type="ECO:0000259" key="8">
    <source>
        <dbReference type="PROSITE" id="PS51007"/>
    </source>
</evidence>
<keyword evidence="2 7" id="KW-0349">Heme</keyword>
<organism evidence="9 10">
    <name type="scientific">Roseateles chitinivorans</name>
    <dbReference type="NCBI Taxonomy" id="2917965"/>
    <lineage>
        <taxon>Bacteria</taxon>
        <taxon>Pseudomonadati</taxon>
        <taxon>Pseudomonadota</taxon>
        <taxon>Betaproteobacteria</taxon>
        <taxon>Burkholderiales</taxon>
        <taxon>Sphaerotilaceae</taxon>
        <taxon>Roseateles</taxon>
    </lineage>
</organism>
<dbReference type="Proteomes" id="UP000231501">
    <property type="component" value="Unassembled WGS sequence"/>
</dbReference>
<dbReference type="OrthoDB" id="9805202at2"/>
<dbReference type="PROSITE" id="PS51007">
    <property type="entry name" value="CYTC"/>
    <property type="match status" value="2"/>
</dbReference>
<dbReference type="EMBL" id="PEOG01000041">
    <property type="protein sequence ID" value="PIM52295.1"/>
    <property type="molecule type" value="Genomic_DNA"/>
</dbReference>
<keyword evidence="9" id="KW-0575">Peroxidase</keyword>
<name>A0A2G9C7F3_9BURK</name>
<evidence type="ECO:0000256" key="1">
    <source>
        <dbReference type="ARBA" id="ARBA00004196"/>
    </source>
</evidence>
<dbReference type="GO" id="GO:0009055">
    <property type="term" value="F:electron transfer activity"/>
    <property type="evidence" value="ECO:0007669"/>
    <property type="project" value="InterPro"/>
</dbReference>
<dbReference type="InterPro" id="IPR051395">
    <property type="entry name" value="Cytochrome_c_Peroxidase/MauG"/>
</dbReference>
<dbReference type="GO" id="GO:0046872">
    <property type="term" value="F:metal ion binding"/>
    <property type="evidence" value="ECO:0007669"/>
    <property type="project" value="UniProtKB-KW"/>
</dbReference>
<dbReference type="PANTHER" id="PTHR30600:SF10">
    <property type="entry name" value="BLL6722 PROTEIN"/>
    <property type="match status" value="1"/>
</dbReference>
<dbReference type="Gene3D" id="1.10.760.10">
    <property type="entry name" value="Cytochrome c-like domain"/>
    <property type="match status" value="2"/>
</dbReference>
<proteinExistence type="predicted"/>
<dbReference type="AlphaFoldDB" id="A0A2G9C7F3"/>